<comment type="caution">
    <text evidence="1">The sequence shown here is derived from an EMBL/GenBank/DDBJ whole genome shotgun (WGS) entry which is preliminary data.</text>
</comment>
<evidence type="ECO:0000313" key="2">
    <source>
        <dbReference type="Proteomes" id="UP001165121"/>
    </source>
</evidence>
<reference evidence="1" key="1">
    <citation type="submission" date="2023-04" db="EMBL/GenBank/DDBJ databases">
        <title>Phytophthora fragariaefolia NBRC 109709.</title>
        <authorList>
            <person name="Ichikawa N."/>
            <person name="Sato H."/>
            <person name="Tonouchi N."/>
        </authorList>
    </citation>
    <scope>NUCLEOTIDE SEQUENCE</scope>
    <source>
        <strain evidence="1">NBRC 109709</strain>
    </source>
</reference>
<dbReference type="EMBL" id="BSXT01004655">
    <property type="protein sequence ID" value="GMF58416.1"/>
    <property type="molecule type" value="Genomic_DNA"/>
</dbReference>
<name>A0A9W6YBV9_9STRA</name>
<keyword evidence="2" id="KW-1185">Reference proteome</keyword>
<proteinExistence type="predicted"/>
<dbReference type="AlphaFoldDB" id="A0A9W6YBV9"/>
<gene>
    <name evidence="1" type="ORF">Pfra01_002507700</name>
</gene>
<dbReference type="Proteomes" id="UP001165121">
    <property type="component" value="Unassembled WGS sequence"/>
</dbReference>
<accession>A0A9W6YBV9</accession>
<dbReference type="OrthoDB" id="125423at2759"/>
<protein>
    <submittedName>
        <fullName evidence="1">Unnamed protein product</fullName>
    </submittedName>
</protein>
<sequence>MFFTYLDTGTRALTTQCKHQIYNSSQRAPQTVWAKHNGNWSATMKISDLLAPQSTDPSEDAPTRSAIVPHSSTCATPVAPQCQRIFRATIPRTEHRAAGSVVGAAGVVPDKKRKHRSRLSVTQKLNKLIHQDYESKVFNLTLDINQLKQQVQHLNECRDLYLTRLFLSRQHLEGEVLQVVDTLVNGFSKKGPSLTSTQQSRLFSNQLMVSGSGVHELVLERGTHIFSHRSWETTTTQVVHFVEEDDVATDVAELRRLCGGGNGCVVETIGVFTGRIKRAMIAAFYPHVLCDEALVAQLIGYSITCPVRLVFYFDEQRCITHQVAQVDVLASMKPLQRARPADFAVLMTQHE</sequence>
<evidence type="ECO:0000313" key="1">
    <source>
        <dbReference type="EMBL" id="GMF58416.1"/>
    </source>
</evidence>
<organism evidence="1 2">
    <name type="scientific">Phytophthora fragariaefolia</name>
    <dbReference type="NCBI Taxonomy" id="1490495"/>
    <lineage>
        <taxon>Eukaryota</taxon>
        <taxon>Sar</taxon>
        <taxon>Stramenopiles</taxon>
        <taxon>Oomycota</taxon>
        <taxon>Peronosporomycetes</taxon>
        <taxon>Peronosporales</taxon>
        <taxon>Peronosporaceae</taxon>
        <taxon>Phytophthora</taxon>
    </lineage>
</organism>